<sequence length="274" mass="31220">DQVGDQVWAQVGDQVWAQVRDQVGALARDGLYNQFGGSIYDAEWCAFVTFMRDVVGVKVDAKFNVHDELHKSCGWVWWHQNILAISDRPAVINRDARGRLHCESGPSIAYRDDWKLYHVHGVLVPADIIEDPTSITVQRIEAETNAEVRRVMIERYDTARYLLDSGARQLQRDDYGVLYRKELPDDEPLVMVRVLNSTPEPDGELTREQAAEAFGEAAVQSRLDTMRTIGMRIDVEPRFKTYFLRVPPDTRSAHAGVAWSFGKTPETYRPVIES</sequence>
<organism evidence="2 3">
    <name type="scientific">Paraburkholderia caballeronis</name>
    <dbReference type="NCBI Taxonomy" id="416943"/>
    <lineage>
        <taxon>Bacteria</taxon>
        <taxon>Pseudomonadati</taxon>
        <taxon>Pseudomonadota</taxon>
        <taxon>Betaproteobacteria</taxon>
        <taxon>Burkholderiales</taxon>
        <taxon>Burkholderiaceae</taxon>
        <taxon>Paraburkholderia</taxon>
    </lineage>
</organism>
<reference evidence="3" key="1">
    <citation type="submission" date="2016-10" db="EMBL/GenBank/DDBJ databases">
        <authorList>
            <person name="Varghese N."/>
            <person name="Submissions S."/>
        </authorList>
    </citation>
    <scope>NUCLEOTIDE SEQUENCE [LARGE SCALE GENOMIC DNA]</scope>
    <source>
        <strain evidence="3">LMG 26416</strain>
    </source>
</reference>
<dbReference type="EMBL" id="FOAJ01000018">
    <property type="protein sequence ID" value="SEL92520.1"/>
    <property type="molecule type" value="Genomic_DNA"/>
</dbReference>
<gene>
    <name evidence="2" type="ORF">SAMN05192542_1181</name>
</gene>
<dbReference type="RefSeq" id="WP_218151646.1">
    <property type="nucleotide sequence ID" value="NZ_FOAJ01000018.1"/>
</dbReference>
<proteinExistence type="predicted"/>
<evidence type="ECO:0000259" key="1">
    <source>
        <dbReference type="Pfam" id="PF20530"/>
    </source>
</evidence>
<name>A0A1H7U622_9BURK</name>
<accession>A0A1H7U622</accession>
<evidence type="ECO:0000313" key="3">
    <source>
        <dbReference type="Proteomes" id="UP000199120"/>
    </source>
</evidence>
<protein>
    <recommendedName>
        <fullName evidence="1">DUF6745 domain-containing protein</fullName>
    </recommendedName>
</protein>
<feature type="domain" description="DUF6745" evidence="1">
    <location>
        <begin position="239"/>
        <end position="272"/>
    </location>
</feature>
<keyword evidence="3" id="KW-1185">Reference proteome</keyword>
<feature type="domain" description="DUF6745" evidence="1">
    <location>
        <begin position="61"/>
        <end position="204"/>
    </location>
</feature>
<dbReference type="STRING" id="416943.SAMN05445871_2449"/>
<evidence type="ECO:0000313" key="2">
    <source>
        <dbReference type="EMBL" id="SEL92520.1"/>
    </source>
</evidence>
<dbReference type="InterPro" id="IPR046633">
    <property type="entry name" value="DUF6745"/>
</dbReference>
<dbReference type="Proteomes" id="UP000199120">
    <property type="component" value="Unassembled WGS sequence"/>
</dbReference>
<dbReference type="Pfam" id="PF20530">
    <property type="entry name" value="DUF6745"/>
    <property type="match status" value="2"/>
</dbReference>
<dbReference type="AlphaFoldDB" id="A0A1H7U622"/>
<feature type="non-terminal residue" evidence="2">
    <location>
        <position position="1"/>
    </location>
</feature>